<proteinExistence type="predicted"/>
<protein>
    <recommendedName>
        <fullName evidence="4">Cofactor of BRCA1</fullName>
    </recommendedName>
</protein>
<dbReference type="GO" id="GO:0032021">
    <property type="term" value="C:NELF complex"/>
    <property type="evidence" value="ECO:0007669"/>
    <property type="project" value="TreeGrafter"/>
</dbReference>
<keyword evidence="3" id="KW-1185">Reference proteome</keyword>
<dbReference type="Proteomes" id="UP000218231">
    <property type="component" value="Unassembled WGS sequence"/>
</dbReference>
<dbReference type="InterPro" id="IPR010405">
    <property type="entry name" value="COBRA1"/>
</dbReference>
<dbReference type="GO" id="GO:0034244">
    <property type="term" value="P:negative regulation of transcription elongation by RNA polymerase II"/>
    <property type="evidence" value="ECO:0007669"/>
    <property type="project" value="TreeGrafter"/>
</dbReference>
<dbReference type="AlphaFoldDB" id="A0A2A2L197"/>
<organism evidence="2 3">
    <name type="scientific">Diploscapter pachys</name>
    <dbReference type="NCBI Taxonomy" id="2018661"/>
    <lineage>
        <taxon>Eukaryota</taxon>
        <taxon>Metazoa</taxon>
        <taxon>Ecdysozoa</taxon>
        <taxon>Nematoda</taxon>
        <taxon>Chromadorea</taxon>
        <taxon>Rhabditida</taxon>
        <taxon>Rhabditina</taxon>
        <taxon>Rhabditomorpha</taxon>
        <taxon>Rhabditoidea</taxon>
        <taxon>Rhabditidae</taxon>
        <taxon>Diploscapter</taxon>
    </lineage>
</organism>
<dbReference type="EMBL" id="LIAE01007333">
    <property type="protein sequence ID" value="PAV79944.1"/>
    <property type="molecule type" value="Genomic_DNA"/>
</dbReference>
<dbReference type="STRING" id="2018661.A0A2A2L197"/>
<reference evidence="2 3" key="1">
    <citation type="journal article" date="2017" name="Curr. Biol.">
        <title>Genome architecture and evolution of a unichromosomal asexual nematode.</title>
        <authorList>
            <person name="Fradin H."/>
            <person name="Zegar C."/>
            <person name="Gutwein M."/>
            <person name="Lucas J."/>
            <person name="Kovtun M."/>
            <person name="Corcoran D."/>
            <person name="Baugh L.R."/>
            <person name="Kiontke K."/>
            <person name="Gunsalus K."/>
            <person name="Fitch D.H."/>
            <person name="Piano F."/>
        </authorList>
    </citation>
    <scope>NUCLEOTIDE SEQUENCE [LARGE SCALE GENOMIC DNA]</scope>
    <source>
        <strain evidence="2">PF1309</strain>
    </source>
</reference>
<feature type="compositionally biased region" description="Basic and acidic residues" evidence="1">
    <location>
        <begin position="572"/>
        <end position="584"/>
    </location>
</feature>
<dbReference type="PANTHER" id="PTHR13503:SF3">
    <property type="entry name" value="NEGATIVE ELONGATION FACTOR B"/>
    <property type="match status" value="1"/>
</dbReference>
<accession>A0A2A2L197</accession>
<evidence type="ECO:0000313" key="3">
    <source>
        <dbReference type="Proteomes" id="UP000218231"/>
    </source>
</evidence>
<dbReference type="PANTHER" id="PTHR13503">
    <property type="entry name" value="NEGATIVE ELONGATION FACTOR COMPLEX MEMBER B"/>
    <property type="match status" value="1"/>
</dbReference>
<comment type="caution">
    <text evidence="2">The sequence shown here is derived from an EMBL/GenBank/DDBJ whole genome shotgun (WGS) entry which is preliminary data.</text>
</comment>
<evidence type="ECO:0008006" key="4">
    <source>
        <dbReference type="Google" id="ProtNLM"/>
    </source>
</evidence>
<evidence type="ECO:0000313" key="2">
    <source>
        <dbReference type="EMBL" id="PAV79944.1"/>
    </source>
</evidence>
<dbReference type="OrthoDB" id="5548359at2759"/>
<feature type="region of interest" description="Disordered" evidence="1">
    <location>
        <begin position="572"/>
        <end position="599"/>
    </location>
</feature>
<dbReference type="Pfam" id="PF06209">
    <property type="entry name" value="COBRA1"/>
    <property type="match status" value="1"/>
</dbReference>
<gene>
    <name evidence="2" type="ORF">WR25_04120</name>
</gene>
<evidence type="ECO:0000256" key="1">
    <source>
        <dbReference type="SAM" id="MobiDB-lite"/>
    </source>
</evidence>
<feature type="compositionally biased region" description="Polar residues" evidence="1">
    <location>
        <begin position="585"/>
        <end position="599"/>
    </location>
</feature>
<sequence>MQSNTNPAVELELLGIAGPVKIKQVLSKTRKVNTLINAVEKFQEDNGVQIDSLPPALQILDLHNIKRLEFHESAVAELTECLTFRIKSLGEKGTPESIHKLEQQLEKCFRYNHLPPFRPIVLQTLNSLPRVPEKYLKLIVEDINGLYAECSITVRQQIWINNTQLFEDAILPPIDDYISGKIALTRCIEQSSTNFFTCETTKSRRQWKQIQDLLSMVGTHPQLFEQLISYIRRRFADSKDVHLCSLRLELVMAAHDANAETIVRNDPCHDFAFCLDACLRDKHIDLTQANKIKAVLDACKGTDMEMITDLAMIAADVHVVHQMATIAVKKLRDSSGHLPRDIPSLLVIARVLALGAAAADIASSQSLPHEFVDSILFTKFLPAFTTMMLEDTIRHEMARNEGVEVGSEFHSSNFLQPASQLIITFLKANRVAGLLWFHYCLELMPNKRVKDLRGFYRYVVALPYLRDKLVSRGVWSHLFFHRLIFSNQFEAALVDQQFHQVAMEDVINDNLQNDAGLKYQLLRLINLIGFIWGVQRCTQMMEKIAPDAIESSFDEYDKSNYAKEFTRIDDKLHPKATPLDDAKSPTKTAGTSVAQTPRQ</sequence>
<name>A0A2A2L197_9BILA</name>